<evidence type="ECO:0000313" key="3">
    <source>
        <dbReference type="Proteomes" id="UP000035740"/>
    </source>
</evidence>
<keyword evidence="3" id="KW-1185">Reference proteome</keyword>
<proteinExistence type="predicted"/>
<sequence length="103" mass="11586">MEGKRKLIFKSYFVLFVLLISWLAILQTTSACSNDSSDCGGCIMKRMKYDCPSCVTTLRCMAKCLWAGTSKIKCTKRCDCNDSYPRLSDCKKCMSKCRCSCAV</sequence>
<name>A0A0J8BWB6_BETVV</name>
<evidence type="ECO:0000313" key="2">
    <source>
        <dbReference type="EMBL" id="KMT04223.1"/>
    </source>
</evidence>
<dbReference type="EMBL" id="KQ090157">
    <property type="protein sequence ID" value="KMT04223.1"/>
    <property type="molecule type" value="Genomic_DNA"/>
</dbReference>
<dbReference type="OMA" id="CVKKCDC"/>
<dbReference type="Proteomes" id="UP000035740">
    <property type="component" value="Chromosome 8"/>
</dbReference>
<dbReference type="KEGG" id="bvg:104900899"/>
<feature type="signal peptide" evidence="1">
    <location>
        <begin position="1"/>
        <end position="31"/>
    </location>
</feature>
<protein>
    <submittedName>
        <fullName evidence="2">Uncharacterized protein</fullName>
    </submittedName>
</protein>
<organism evidence="2 3">
    <name type="scientific">Beta vulgaris subsp. vulgaris</name>
    <name type="common">Beet</name>
    <dbReference type="NCBI Taxonomy" id="3555"/>
    <lineage>
        <taxon>Eukaryota</taxon>
        <taxon>Viridiplantae</taxon>
        <taxon>Streptophyta</taxon>
        <taxon>Embryophyta</taxon>
        <taxon>Tracheophyta</taxon>
        <taxon>Spermatophyta</taxon>
        <taxon>Magnoliopsida</taxon>
        <taxon>eudicotyledons</taxon>
        <taxon>Gunneridae</taxon>
        <taxon>Pentapetalae</taxon>
        <taxon>Caryophyllales</taxon>
        <taxon>Chenopodiaceae</taxon>
        <taxon>Betoideae</taxon>
        <taxon>Beta</taxon>
    </lineage>
</organism>
<keyword evidence="1" id="KW-0732">Signal</keyword>
<dbReference type="eggNOG" id="ENOG502S8IK">
    <property type="taxonomic scope" value="Eukaryota"/>
</dbReference>
<dbReference type="OrthoDB" id="1855047at2759"/>
<dbReference type="AlphaFoldDB" id="A0A0J8BWB6"/>
<dbReference type="PROSITE" id="PS51257">
    <property type="entry name" value="PROKAR_LIPOPROTEIN"/>
    <property type="match status" value="1"/>
</dbReference>
<feature type="chain" id="PRO_5005295022" evidence="1">
    <location>
        <begin position="32"/>
        <end position="103"/>
    </location>
</feature>
<gene>
    <name evidence="2" type="ORF">BVRB_8g185170</name>
</gene>
<dbReference type="Gramene" id="KMT04223">
    <property type="protein sequence ID" value="KMT04223"/>
    <property type="gene ID" value="BVRB_8g185170"/>
</dbReference>
<reference evidence="2 3" key="1">
    <citation type="journal article" date="2014" name="Nature">
        <title>The genome of the recently domesticated crop plant sugar beet (Beta vulgaris).</title>
        <authorList>
            <person name="Dohm J.C."/>
            <person name="Minoche A.E."/>
            <person name="Holtgrawe D."/>
            <person name="Capella-Gutierrez S."/>
            <person name="Zakrzewski F."/>
            <person name="Tafer H."/>
            <person name="Rupp O."/>
            <person name="Sorensen T.R."/>
            <person name="Stracke R."/>
            <person name="Reinhardt R."/>
            <person name="Goesmann A."/>
            <person name="Kraft T."/>
            <person name="Schulz B."/>
            <person name="Stadler P.F."/>
            <person name="Schmidt T."/>
            <person name="Gabaldon T."/>
            <person name="Lehrach H."/>
            <person name="Weisshaar B."/>
            <person name="Himmelbauer H."/>
        </authorList>
    </citation>
    <scope>NUCLEOTIDE SEQUENCE [LARGE SCALE GENOMIC DNA]</scope>
    <source>
        <tissue evidence="2">Taproot</tissue>
    </source>
</reference>
<evidence type="ECO:0000256" key="1">
    <source>
        <dbReference type="SAM" id="SignalP"/>
    </source>
</evidence>
<accession>A0A0J8BWB6</accession>